<evidence type="ECO:0000313" key="1">
    <source>
        <dbReference type="EMBL" id="GAI35440.1"/>
    </source>
</evidence>
<feature type="non-terminal residue" evidence="1">
    <location>
        <position position="1"/>
    </location>
</feature>
<protein>
    <submittedName>
        <fullName evidence="1">Uncharacterized protein</fullName>
    </submittedName>
</protein>
<accession>X1P8U5</accession>
<reference evidence="1" key="1">
    <citation type="journal article" date="2014" name="Front. Microbiol.">
        <title>High frequency of phylogenetically diverse reductive dehalogenase-homologous genes in deep subseafloor sedimentary metagenomes.</title>
        <authorList>
            <person name="Kawai M."/>
            <person name="Futagami T."/>
            <person name="Toyoda A."/>
            <person name="Takaki Y."/>
            <person name="Nishi S."/>
            <person name="Hori S."/>
            <person name="Arai W."/>
            <person name="Tsubouchi T."/>
            <person name="Morono Y."/>
            <person name="Uchiyama I."/>
            <person name="Ito T."/>
            <person name="Fujiyama A."/>
            <person name="Inagaki F."/>
            <person name="Takami H."/>
        </authorList>
    </citation>
    <scope>NUCLEOTIDE SEQUENCE</scope>
    <source>
        <strain evidence="1">Expedition CK06-06</strain>
    </source>
</reference>
<proteinExistence type="predicted"/>
<gene>
    <name evidence="1" type="ORF">S06H3_40185</name>
</gene>
<dbReference type="EMBL" id="BARV01024638">
    <property type="protein sequence ID" value="GAI35440.1"/>
    <property type="molecule type" value="Genomic_DNA"/>
</dbReference>
<name>X1P8U5_9ZZZZ</name>
<sequence length="218" mass="24158">VIEFEHSGAQAANTPWLPPAFELEADEMGEIVYAEVDPPVTGGGLEEPLERWYPVLDGSKYGDYLALNGMFSPLMNPRQINTLGNILAFGTPVVEAVKKAVPMLEARCPKFKSKVSVEAWAGAGGITADYRIRLHLYVYRKEELPAIAPSIPGLASLRDVARRRTIPVNKGSIALTYDTWDDLYPFHKTPPFGSDALGRKRKGWTIQLSTFRKRPTLS</sequence>
<organism evidence="1">
    <name type="scientific">marine sediment metagenome</name>
    <dbReference type="NCBI Taxonomy" id="412755"/>
    <lineage>
        <taxon>unclassified sequences</taxon>
        <taxon>metagenomes</taxon>
        <taxon>ecological metagenomes</taxon>
    </lineage>
</organism>
<dbReference type="AlphaFoldDB" id="X1P8U5"/>
<comment type="caution">
    <text evidence="1">The sequence shown here is derived from an EMBL/GenBank/DDBJ whole genome shotgun (WGS) entry which is preliminary data.</text>
</comment>